<keyword evidence="7 10" id="KW-1133">Transmembrane helix</keyword>
<gene>
    <name evidence="11" type="ORF">FHR90_001684</name>
</gene>
<comment type="pathway">
    <text evidence="3">Sphingolipid metabolism.</text>
</comment>
<evidence type="ECO:0000256" key="8">
    <source>
        <dbReference type="ARBA" id="ARBA00023136"/>
    </source>
</evidence>
<name>A0A839V2P4_9PROT</name>
<dbReference type="InterPro" id="IPR017835">
    <property type="entry name" value="Hopen-assoc_HpnI"/>
</dbReference>
<dbReference type="GO" id="GO:0008120">
    <property type="term" value="F:ceramide glucosyltransferase activity"/>
    <property type="evidence" value="ECO:0007669"/>
    <property type="project" value="UniProtKB-EC"/>
</dbReference>
<protein>
    <submittedName>
        <fullName evidence="11">Ceramide glucosyltransferase</fullName>
        <ecNumber evidence="11">2.4.1.80</ecNumber>
    </submittedName>
</protein>
<evidence type="ECO:0000256" key="3">
    <source>
        <dbReference type="ARBA" id="ARBA00004991"/>
    </source>
</evidence>
<comment type="caution">
    <text evidence="11">The sequence shown here is derived from an EMBL/GenBank/DDBJ whole genome shotgun (WGS) entry which is preliminary data.</text>
</comment>
<organism evidence="11 12">
    <name type="scientific">Endobacter medicaginis</name>
    <dbReference type="NCBI Taxonomy" id="1181271"/>
    <lineage>
        <taxon>Bacteria</taxon>
        <taxon>Pseudomonadati</taxon>
        <taxon>Pseudomonadota</taxon>
        <taxon>Alphaproteobacteria</taxon>
        <taxon>Acetobacterales</taxon>
        <taxon>Acetobacteraceae</taxon>
        <taxon>Endobacter</taxon>
    </lineage>
</organism>
<dbReference type="PANTHER" id="PTHR12726">
    <property type="entry name" value="CERAMIDE GLUCOSYLTRANSFERASE"/>
    <property type="match status" value="1"/>
</dbReference>
<keyword evidence="8 10" id="KW-0472">Membrane</keyword>
<comment type="pathway">
    <text evidence="2">Lipid metabolism; sphingolipid metabolism.</text>
</comment>
<comment type="subcellular location">
    <subcellularLocation>
        <location evidence="1">Membrane</location>
        <topology evidence="1">Multi-pass membrane protein</topology>
    </subcellularLocation>
</comment>
<feature type="compositionally biased region" description="Low complexity" evidence="9">
    <location>
        <begin position="396"/>
        <end position="405"/>
    </location>
</feature>
<feature type="transmembrane region" description="Helical" evidence="10">
    <location>
        <begin position="12"/>
        <end position="37"/>
    </location>
</feature>
<dbReference type="GO" id="GO:0016020">
    <property type="term" value="C:membrane"/>
    <property type="evidence" value="ECO:0007669"/>
    <property type="project" value="UniProtKB-SubCell"/>
</dbReference>
<evidence type="ECO:0000256" key="7">
    <source>
        <dbReference type="ARBA" id="ARBA00022989"/>
    </source>
</evidence>
<keyword evidence="6 10" id="KW-0812">Transmembrane</keyword>
<reference evidence="11 12" key="1">
    <citation type="submission" date="2020-08" db="EMBL/GenBank/DDBJ databases">
        <title>Genomic Encyclopedia of Type Strains, Phase III (KMG-III): the genomes of soil and plant-associated and newly described type strains.</title>
        <authorList>
            <person name="Whitman W."/>
        </authorList>
    </citation>
    <scope>NUCLEOTIDE SEQUENCE [LARGE SCALE GENOMIC DNA]</scope>
    <source>
        <strain evidence="11 12">CECT 8088</strain>
    </source>
</reference>
<dbReference type="Gene3D" id="3.90.550.10">
    <property type="entry name" value="Spore Coat Polysaccharide Biosynthesis Protein SpsA, Chain A"/>
    <property type="match status" value="1"/>
</dbReference>
<dbReference type="GO" id="GO:0006679">
    <property type="term" value="P:glucosylceramide biosynthetic process"/>
    <property type="evidence" value="ECO:0007669"/>
    <property type="project" value="TreeGrafter"/>
</dbReference>
<evidence type="ECO:0000256" key="4">
    <source>
        <dbReference type="ARBA" id="ARBA00022676"/>
    </source>
</evidence>
<evidence type="ECO:0000256" key="5">
    <source>
        <dbReference type="ARBA" id="ARBA00022679"/>
    </source>
</evidence>
<keyword evidence="4 11" id="KW-0328">Glycosyltransferase</keyword>
<dbReference type="InterPro" id="IPR025993">
    <property type="entry name" value="Ceramide_glucosylTrfase"/>
</dbReference>
<dbReference type="EMBL" id="JACHXV010000005">
    <property type="protein sequence ID" value="MBB3173852.1"/>
    <property type="molecule type" value="Genomic_DNA"/>
</dbReference>
<keyword evidence="5 11" id="KW-0808">Transferase</keyword>
<proteinExistence type="predicted"/>
<evidence type="ECO:0000256" key="6">
    <source>
        <dbReference type="ARBA" id="ARBA00022692"/>
    </source>
</evidence>
<evidence type="ECO:0000256" key="1">
    <source>
        <dbReference type="ARBA" id="ARBA00004141"/>
    </source>
</evidence>
<evidence type="ECO:0000313" key="12">
    <source>
        <dbReference type="Proteomes" id="UP000557688"/>
    </source>
</evidence>
<dbReference type="Pfam" id="PF13506">
    <property type="entry name" value="Glyco_transf_21"/>
    <property type="match status" value="1"/>
</dbReference>
<dbReference type="SUPFAM" id="SSF53448">
    <property type="entry name" value="Nucleotide-diphospho-sugar transferases"/>
    <property type="match status" value="1"/>
</dbReference>
<dbReference type="CDD" id="cd02520">
    <property type="entry name" value="Glucosylceramide_synthase"/>
    <property type="match status" value="1"/>
</dbReference>
<dbReference type="EC" id="2.4.1.80" evidence="11"/>
<feature type="region of interest" description="Disordered" evidence="9">
    <location>
        <begin position="387"/>
        <end position="417"/>
    </location>
</feature>
<sequence length="417" mass="43914">MLSSDVILPELARAALAAAVFGCLQAGAGLAALAGFAHRATRLPRASALPPVSILKPLYGNEPMLAAALESMVRQDYPSMQIVLGVQSPTDPAIEVARALIAAHPDRDIALVIDPTPHAGNGKIGNLINMLPAARHDWLVISDSDIHAPPDTIARVITAVLAPGIGLATTIYHGRPARPGLAERLAAGPINHNFLPGNLIARWLGRQDCLGATMALSRATLTRTGGLEGLLDHVADDGELGRRVRGLGLGVALAPVIVATTVADASIGAMLSHELRWGRTVRTQEPVGYALSVLQLPLAFALLALLMAPAHKAVWIWFAGIWAFRWASARLTDRLSGAPPSTPFWALPLRDVLSALVMAGSFTSRRVAWRGHTLHIARRGDASTALAETDLPPRGTAATTQTRTASLPAGSMRKTPV</sequence>
<dbReference type="Proteomes" id="UP000557688">
    <property type="component" value="Unassembled WGS sequence"/>
</dbReference>
<dbReference type="RefSeq" id="WP_266152840.1">
    <property type="nucleotide sequence ID" value="NZ_JABXXQ010000016.1"/>
</dbReference>
<evidence type="ECO:0000256" key="10">
    <source>
        <dbReference type="SAM" id="Phobius"/>
    </source>
</evidence>
<dbReference type="InterPro" id="IPR029044">
    <property type="entry name" value="Nucleotide-diphossugar_trans"/>
</dbReference>
<feature type="transmembrane region" description="Helical" evidence="10">
    <location>
        <begin position="247"/>
        <end position="267"/>
    </location>
</feature>
<evidence type="ECO:0000313" key="11">
    <source>
        <dbReference type="EMBL" id="MBB3173852.1"/>
    </source>
</evidence>
<keyword evidence="12" id="KW-1185">Reference proteome</keyword>
<dbReference type="AlphaFoldDB" id="A0A839V2P4"/>
<evidence type="ECO:0000256" key="2">
    <source>
        <dbReference type="ARBA" id="ARBA00004760"/>
    </source>
</evidence>
<evidence type="ECO:0000256" key="9">
    <source>
        <dbReference type="SAM" id="MobiDB-lite"/>
    </source>
</evidence>
<dbReference type="NCBIfam" id="TIGR03472">
    <property type="entry name" value="HpnI"/>
    <property type="match status" value="1"/>
</dbReference>
<feature type="transmembrane region" description="Helical" evidence="10">
    <location>
        <begin position="287"/>
        <end position="307"/>
    </location>
</feature>
<dbReference type="PANTHER" id="PTHR12726:SF0">
    <property type="entry name" value="CERAMIDE GLUCOSYLTRANSFERASE"/>
    <property type="match status" value="1"/>
</dbReference>
<accession>A0A839V2P4</accession>